<dbReference type="RefSeq" id="WP_248651675.1">
    <property type="nucleotide sequence ID" value="NZ_CP096659.1"/>
</dbReference>
<accession>A0A8U0HXJ4</accession>
<sequence>MRDAFRVWNFDATEREVVLRSSDDQYVAVPLPDGDEDLFERLATSSGTVEATLVERGGDGSSWRVDEIHAVDEGS</sequence>
<evidence type="ECO:0000313" key="1">
    <source>
        <dbReference type="EMBL" id="UPV75637.1"/>
    </source>
</evidence>
<dbReference type="KEGG" id="halx:M0R89_06115"/>
<proteinExistence type="predicted"/>
<dbReference type="AlphaFoldDB" id="A0A8U0HXJ4"/>
<keyword evidence="2" id="KW-1185">Reference proteome</keyword>
<organism evidence="1 2">
    <name type="scientific">Halorussus limi</name>
    <dbReference type="NCBI Taxonomy" id="2938695"/>
    <lineage>
        <taxon>Archaea</taxon>
        <taxon>Methanobacteriati</taxon>
        <taxon>Methanobacteriota</taxon>
        <taxon>Stenosarchaea group</taxon>
        <taxon>Halobacteria</taxon>
        <taxon>Halobacteriales</taxon>
        <taxon>Haladaptataceae</taxon>
        <taxon>Halorussus</taxon>
    </lineage>
</organism>
<dbReference type="EMBL" id="CP096659">
    <property type="protein sequence ID" value="UPV75637.1"/>
    <property type="molecule type" value="Genomic_DNA"/>
</dbReference>
<name>A0A8U0HXJ4_9EURY</name>
<gene>
    <name evidence="1" type="ORF">M0R89_06115</name>
</gene>
<evidence type="ECO:0000313" key="2">
    <source>
        <dbReference type="Proteomes" id="UP000830729"/>
    </source>
</evidence>
<dbReference type="Proteomes" id="UP000830729">
    <property type="component" value="Chromosome"/>
</dbReference>
<protein>
    <submittedName>
        <fullName evidence="1">Uncharacterized protein</fullName>
    </submittedName>
</protein>
<reference evidence="1 2" key="1">
    <citation type="submission" date="2022-04" db="EMBL/GenBank/DDBJ databases">
        <title>Diverse halophilic archaea isolated from saline environments.</title>
        <authorList>
            <person name="Cui H.-L."/>
        </authorList>
    </citation>
    <scope>NUCLEOTIDE SEQUENCE [LARGE SCALE GENOMIC DNA]</scope>
    <source>
        <strain evidence="1 2">XZYJT49</strain>
    </source>
</reference>
<dbReference type="GeneID" id="72184756"/>